<keyword evidence="4" id="KW-1185">Reference proteome</keyword>
<dbReference type="OrthoDB" id="6278596at2759"/>
<evidence type="ECO:0000259" key="2">
    <source>
        <dbReference type="Pfam" id="PF11817"/>
    </source>
</evidence>
<protein>
    <submittedName>
        <fullName evidence="3">Gryzun, putative trafficking through golgi-domain-containing protein</fullName>
    </submittedName>
</protein>
<dbReference type="InterPro" id="IPR011990">
    <property type="entry name" value="TPR-like_helical_dom_sf"/>
</dbReference>
<dbReference type="Gene3D" id="1.25.40.10">
    <property type="entry name" value="Tetratricopeptide repeat domain"/>
    <property type="match status" value="1"/>
</dbReference>
<dbReference type="Pfam" id="PF11817">
    <property type="entry name" value="Foie-gras_1"/>
    <property type="match status" value="1"/>
</dbReference>
<dbReference type="PANTHER" id="PTHR14374">
    <property type="entry name" value="FOIE GRAS"/>
    <property type="match status" value="1"/>
</dbReference>
<feature type="compositionally biased region" description="Polar residues" evidence="1">
    <location>
        <begin position="278"/>
        <end position="292"/>
    </location>
</feature>
<comment type="caution">
    <text evidence="3">The sequence shown here is derived from an EMBL/GenBank/DDBJ whole genome shotgun (WGS) entry which is preliminary data.</text>
</comment>
<dbReference type="PANTHER" id="PTHR14374:SF0">
    <property type="entry name" value="TRAFFICKING PROTEIN PARTICLE COMPLEX SUBUNIT 11"/>
    <property type="match status" value="1"/>
</dbReference>
<feature type="compositionally biased region" description="Basic and acidic residues" evidence="1">
    <location>
        <begin position="162"/>
        <end position="179"/>
    </location>
</feature>
<evidence type="ECO:0000313" key="4">
    <source>
        <dbReference type="Proteomes" id="UP000807353"/>
    </source>
</evidence>
<name>A0A9P5Y3Q4_9AGAR</name>
<feature type="region of interest" description="Disordered" evidence="1">
    <location>
        <begin position="154"/>
        <end position="186"/>
    </location>
</feature>
<gene>
    <name evidence="3" type="ORF">BDZ94DRAFT_1265405</name>
</gene>
<evidence type="ECO:0000313" key="3">
    <source>
        <dbReference type="EMBL" id="KAF9460741.1"/>
    </source>
</evidence>
<organism evidence="3 4">
    <name type="scientific">Collybia nuda</name>
    <dbReference type="NCBI Taxonomy" id="64659"/>
    <lineage>
        <taxon>Eukaryota</taxon>
        <taxon>Fungi</taxon>
        <taxon>Dikarya</taxon>
        <taxon>Basidiomycota</taxon>
        <taxon>Agaricomycotina</taxon>
        <taxon>Agaricomycetes</taxon>
        <taxon>Agaricomycetidae</taxon>
        <taxon>Agaricales</taxon>
        <taxon>Tricholomatineae</taxon>
        <taxon>Clitocybaceae</taxon>
        <taxon>Collybia</taxon>
    </lineage>
</organism>
<accession>A0A9P5Y3Q4</accession>
<dbReference type="AlphaFoldDB" id="A0A9P5Y3Q4"/>
<proteinExistence type="predicted"/>
<reference evidence="3" key="1">
    <citation type="submission" date="2020-11" db="EMBL/GenBank/DDBJ databases">
        <authorList>
            <consortium name="DOE Joint Genome Institute"/>
            <person name="Ahrendt S."/>
            <person name="Riley R."/>
            <person name="Andreopoulos W."/>
            <person name="Labutti K."/>
            <person name="Pangilinan J."/>
            <person name="Ruiz-Duenas F.J."/>
            <person name="Barrasa J.M."/>
            <person name="Sanchez-Garcia M."/>
            <person name="Camarero S."/>
            <person name="Miyauchi S."/>
            <person name="Serrano A."/>
            <person name="Linde D."/>
            <person name="Babiker R."/>
            <person name="Drula E."/>
            <person name="Ayuso-Fernandez I."/>
            <person name="Pacheco R."/>
            <person name="Padilla G."/>
            <person name="Ferreira P."/>
            <person name="Barriuso J."/>
            <person name="Kellner H."/>
            <person name="Castanera R."/>
            <person name="Alfaro M."/>
            <person name="Ramirez L."/>
            <person name="Pisabarro A.G."/>
            <person name="Kuo A."/>
            <person name="Tritt A."/>
            <person name="Lipzen A."/>
            <person name="He G."/>
            <person name="Yan M."/>
            <person name="Ng V."/>
            <person name="Cullen D."/>
            <person name="Martin F."/>
            <person name="Rosso M.-N."/>
            <person name="Henrissat B."/>
            <person name="Hibbett D."/>
            <person name="Martinez A.T."/>
            <person name="Grigoriev I.V."/>
        </authorList>
    </citation>
    <scope>NUCLEOTIDE SEQUENCE</scope>
    <source>
        <strain evidence="3">CBS 247.69</strain>
    </source>
</reference>
<feature type="compositionally biased region" description="Low complexity" evidence="1">
    <location>
        <begin position="30"/>
        <end position="45"/>
    </location>
</feature>
<evidence type="ECO:0000256" key="1">
    <source>
        <dbReference type="SAM" id="MobiDB-lite"/>
    </source>
</evidence>
<dbReference type="Proteomes" id="UP000807353">
    <property type="component" value="Unassembled WGS sequence"/>
</dbReference>
<feature type="region of interest" description="Disordered" evidence="1">
    <location>
        <begin position="271"/>
        <end position="293"/>
    </location>
</feature>
<feature type="region of interest" description="Disordered" evidence="1">
    <location>
        <begin position="23"/>
        <end position="47"/>
    </location>
</feature>
<dbReference type="EMBL" id="MU150294">
    <property type="protein sequence ID" value="KAF9460741.1"/>
    <property type="molecule type" value="Genomic_DNA"/>
</dbReference>
<sequence length="1259" mass="140998">MNSYPPELLAQLAPVMFVAGLDAPTPSAQPTSNSQGTPPSTPSTSKAQDFNLLTLRLRESLQAQRKVAVWQPEKLKIFQVILVDKDVRFPPRKLAPSDEPQFQFSHSPLSPLTPSSPLYPDGLIAPIWIRKHTTLVPSVFVMFMRIFEFPPHNPRSPLDAPDVDRERERDQEERKRDTELASEVALRKKSTNDRGIKLTVVLMASRRMLDDPTLDARLTYIRRQSGLDSRAALFVLSPVSPAELSEFVKSLQQALYEPALEYYTAHSKRVRRKRNRHSQVTSHPVTASSGTPNIVRPLRPEGWTVRYEYKMACFAEFRGEDEVALKHYQDAHAMLVVMFGSTAILPPRTKRWAEAKVLADCINVKISKLYLYNNEHALALSHHNTHMRMFGDFSRGWGIGEETFEYWSWMARQHRILAELLEQGARSALTLPIHKPAQGVINQSTVTSQTIPSTGRGTTATNALEVDSLRSLGINPSHALQHPGFYYYMAAKCTEMRRTRFLAALEAEQSQQSTILSPGFANEKKVDHLTIILELYTKAYELFKKFTKLDLQNPTQGRLTLWIAYRIAQTYYDSGKFEMAIRFFERIAKTYRREKWGPLLRPLLSTWYSCAQQLGDVDLSVRLLVEMLGHDALPLEDPNSIEEDLMAVLKSTVPSSDDPIVIDLAESTPIFDSNVVFWAPEIKVGEVVAFQLSLTSPTRLSISKLPFSTLTIHFSHSNIPIVVRHADSGPSSRSLIQHTNLGHIGALETPQELISDLQWGLGECKVFSGTMMSDLPTILKVSKVVLTIEESQWQVVIPFSPCGSRKGVPLLAKWLACTNPPRFIPMNREETLSSNVQYRTHDLAVTLTHDSPAYLGEKYPIIIGITNSDNRTLDVVVDVLLQPTELDDADNIIMLDEKQSSGFIKGVSFGSLAPGVKVLKTLYLLNAGAVGDRMVDLSIQSKSAHEFGTAQDPGTPDMTETLRTLIVPTVNPIKITHNVMYTRPSSERLGLADLRTYDADFWDNGSVNEALVETTIECAGPSGLFIESITLEQQRSNNASVLNCSADSDHDLYPYECLQGDEIRHICRISITDNTDSDGPIPSPGVYQVKWRRYHLEYEENPPISITSFPLPPLHPPIDALVALLTVPPTATLHTPIPLTLAIRNHPTSRSANVTIQLELDPSDGFVVAGLRSGRVPILMPGAEERLTWNLIPIECGHLRIPHIKVTNRRKPLANEVENTSDTETVKIVDVRMAQRHDIGLSQREENQDELGTILVLPY</sequence>
<feature type="domain" description="Trafficking protein particle complex subunit 11" evidence="2">
    <location>
        <begin position="351"/>
        <end position="629"/>
    </location>
</feature>
<dbReference type="InterPro" id="IPR021773">
    <property type="entry name" value="TPC11"/>
</dbReference>